<reference evidence="1" key="1">
    <citation type="submission" date="2021-09" db="EMBL/GenBank/DDBJ databases">
        <authorList>
            <consortium name="Pathogen Informatics"/>
        </authorList>
    </citation>
    <scope>NUCLEOTIDE SEQUENCE</scope>
</reference>
<evidence type="ECO:0000313" key="1">
    <source>
        <dbReference type="EMBL" id="CAG9539895.1"/>
    </source>
</evidence>
<feature type="non-terminal residue" evidence="1">
    <location>
        <position position="1"/>
    </location>
</feature>
<proteinExistence type="predicted"/>
<name>A0A8J2MDM3_9BILA</name>
<comment type="caution">
    <text evidence="1">The sequence shown here is derived from an EMBL/GenBank/DDBJ whole genome shotgun (WGS) entry which is preliminary data.</text>
</comment>
<keyword evidence="2" id="KW-1185">Reference proteome</keyword>
<dbReference type="EMBL" id="CAKAEH010001862">
    <property type="protein sequence ID" value="CAG9539895.1"/>
    <property type="molecule type" value="Genomic_DNA"/>
</dbReference>
<protein>
    <submittedName>
        <fullName evidence="1">Uncharacterized protein</fullName>
    </submittedName>
</protein>
<sequence length="225" mass="26146">YTNEFMRISDGLSGTAAVPQSMVHAGTSFTFASSGGRKTRSKLLSQLQNKSLHKLPETLEMHLELHVSDCEEKKDAVRRIQPRQFERLMSMNSDERYAKLFQTTLFWIGKLWEFSSTQIRQFPRCVITSTDASTDEITNVYGKEKLKGWYGKPEQEMDRMQGIGTHQVVRENLLLENRDVKSRFSTVVHYLTKKLNKRRQCKLRWYGCLEKRSSSEGNSYSESQE</sequence>
<dbReference type="AlphaFoldDB" id="A0A8J2MDM3"/>
<gene>
    <name evidence="1" type="ORF">CJOHNSTONI_LOCUS9458</name>
</gene>
<dbReference type="Proteomes" id="UP000746747">
    <property type="component" value="Unassembled WGS sequence"/>
</dbReference>
<organism evidence="1 2">
    <name type="scientific">Cercopithifilaria johnstoni</name>
    <dbReference type="NCBI Taxonomy" id="2874296"/>
    <lineage>
        <taxon>Eukaryota</taxon>
        <taxon>Metazoa</taxon>
        <taxon>Ecdysozoa</taxon>
        <taxon>Nematoda</taxon>
        <taxon>Chromadorea</taxon>
        <taxon>Rhabditida</taxon>
        <taxon>Spirurina</taxon>
        <taxon>Spiruromorpha</taxon>
        <taxon>Filarioidea</taxon>
        <taxon>Onchocercidae</taxon>
        <taxon>Cercopithifilaria</taxon>
    </lineage>
</organism>
<evidence type="ECO:0000313" key="2">
    <source>
        <dbReference type="Proteomes" id="UP000746747"/>
    </source>
</evidence>
<accession>A0A8J2MDM3</accession>